<evidence type="ECO:0000313" key="5">
    <source>
        <dbReference type="Proteomes" id="UP000661507"/>
    </source>
</evidence>
<dbReference type="RefSeq" id="WP_188965999.1">
    <property type="nucleotide sequence ID" value="NZ_BMKW01000002.1"/>
</dbReference>
<reference evidence="4" key="1">
    <citation type="journal article" date="2014" name="Int. J. Syst. Evol. Microbiol.">
        <title>Complete genome sequence of Corynebacterium casei LMG S-19264T (=DSM 44701T), isolated from a smear-ripened cheese.</title>
        <authorList>
            <consortium name="US DOE Joint Genome Institute (JGI-PGF)"/>
            <person name="Walter F."/>
            <person name="Albersmeier A."/>
            <person name="Kalinowski J."/>
            <person name="Ruckert C."/>
        </authorList>
    </citation>
    <scope>NUCLEOTIDE SEQUENCE</scope>
    <source>
        <strain evidence="4">CGMCC 1.3617</strain>
    </source>
</reference>
<dbReference type="InterPro" id="IPR010930">
    <property type="entry name" value="Flg_bb/hook_C_dom"/>
</dbReference>
<gene>
    <name evidence="4" type="ORF">GCM10011320_12120</name>
</gene>
<evidence type="ECO:0000256" key="1">
    <source>
        <dbReference type="ARBA" id="ARBA00009677"/>
    </source>
</evidence>
<protein>
    <recommendedName>
        <fullName evidence="3">Flagellar basal-body/hook protein C-terminal domain-containing protein</fullName>
    </recommendedName>
</protein>
<feature type="region of interest" description="Disordered" evidence="2">
    <location>
        <begin position="1"/>
        <end position="63"/>
    </location>
</feature>
<feature type="compositionally biased region" description="Polar residues" evidence="2">
    <location>
        <begin position="45"/>
        <end position="54"/>
    </location>
</feature>
<feature type="domain" description="Flagellar basal-body/hook protein C-terminal" evidence="3">
    <location>
        <begin position="58"/>
        <end position="93"/>
    </location>
</feature>
<sequence length="95" mass="9706">MQIGSTAPIQGMQRATEKLDRAAATIASPVSETARGSDPSPAPPSGNQGLTAAQASGDVESAMADAAQARRAYEANAKAMERHDAIERRAISLGA</sequence>
<evidence type="ECO:0000313" key="4">
    <source>
        <dbReference type="EMBL" id="GGJ06759.1"/>
    </source>
</evidence>
<dbReference type="Pfam" id="PF06429">
    <property type="entry name" value="Flg_bbr_C"/>
    <property type="match status" value="1"/>
</dbReference>
<accession>A0A917KCD7</accession>
<keyword evidence="5" id="KW-1185">Reference proteome</keyword>
<comment type="similarity">
    <text evidence="1">Belongs to the flagella basal body rod proteins family.</text>
</comment>
<evidence type="ECO:0000259" key="3">
    <source>
        <dbReference type="Pfam" id="PF06429"/>
    </source>
</evidence>
<proteinExistence type="inferred from homology"/>
<dbReference type="Proteomes" id="UP000661507">
    <property type="component" value="Unassembled WGS sequence"/>
</dbReference>
<comment type="caution">
    <text evidence="4">The sequence shown here is derived from an EMBL/GenBank/DDBJ whole genome shotgun (WGS) entry which is preliminary data.</text>
</comment>
<name>A0A917KCD7_9PROT</name>
<organism evidence="4 5">
    <name type="scientific">Neoroseomonas lacus</name>
    <dbReference type="NCBI Taxonomy" id="287609"/>
    <lineage>
        <taxon>Bacteria</taxon>
        <taxon>Pseudomonadati</taxon>
        <taxon>Pseudomonadota</taxon>
        <taxon>Alphaproteobacteria</taxon>
        <taxon>Acetobacterales</taxon>
        <taxon>Acetobacteraceae</taxon>
        <taxon>Neoroseomonas</taxon>
    </lineage>
</organism>
<dbReference type="EMBL" id="BMKW01000002">
    <property type="protein sequence ID" value="GGJ06759.1"/>
    <property type="molecule type" value="Genomic_DNA"/>
</dbReference>
<dbReference type="AlphaFoldDB" id="A0A917KCD7"/>
<reference evidence="4" key="2">
    <citation type="submission" date="2020-09" db="EMBL/GenBank/DDBJ databases">
        <authorList>
            <person name="Sun Q."/>
            <person name="Zhou Y."/>
        </authorList>
    </citation>
    <scope>NUCLEOTIDE SEQUENCE</scope>
    <source>
        <strain evidence="4">CGMCC 1.3617</strain>
    </source>
</reference>
<evidence type="ECO:0000256" key="2">
    <source>
        <dbReference type="SAM" id="MobiDB-lite"/>
    </source>
</evidence>